<dbReference type="Gene3D" id="3.40.50.1000">
    <property type="entry name" value="HAD superfamily/HAD-like"/>
    <property type="match status" value="1"/>
</dbReference>
<evidence type="ECO:0000313" key="2">
    <source>
        <dbReference type="Proteomes" id="UP000631535"/>
    </source>
</evidence>
<name>A0ABQ2MI40_9ACTN</name>
<evidence type="ECO:0000313" key="1">
    <source>
        <dbReference type="EMBL" id="GGO50475.1"/>
    </source>
</evidence>
<dbReference type="InterPro" id="IPR036412">
    <property type="entry name" value="HAD-like_sf"/>
</dbReference>
<keyword evidence="2" id="KW-1185">Reference proteome</keyword>
<reference evidence="2" key="1">
    <citation type="journal article" date="2019" name="Int. J. Syst. Evol. Microbiol.">
        <title>The Global Catalogue of Microorganisms (GCM) 10K type strain sequencing project: providing services to taxonomists for standard genome sequencing and annotation.</title>
        <authorList>
            <consortium name="The Broad Institute Genomics Platform"/>
            <consortium name="The Broad Institute Genome Sequencing Center for Infectious Disease"/>
            <person name="Wu L."/>
            <person name="Ma J."/>
        </authorList>
    </citation>
    <scope>NUCLEOTIDE SEQUENCE [LARGE SCALE GENOMIC DNA]</scope>
    <source>
        <strain evidence="2">CGMCC 4.7178</strain>
    </source>
</reference>
<dbReference type="RefSeq" id="WP_189037658.1">
    <property type="nucleotide sequence ID" value="NZ_BMMP01000009.1"/>
</dbReference>
<dbReference type="InterPro" id="IPR023214">
    <property type="entry name" value="HAD_sf"/>
</dbReference>
<organism evidence="1 2">
    <name type="scientific">Streptomyces daqingensis</name>
    <dbReference type="NCBI Taxonomy" id="1472640"/>
    <lineage>
        <taxon>Bacteria</taxon>
        <taxon>Bacillati</taxon>
        <taxon>Actinomycetota</taxon>
        <taxon>Actinomycetes</taxon>
        <taxon>Kitasatosporales</taxon>
        <taxon>Streptomycetaceae</taxon>
        <taxon>Streptomyces</taxon>
    </lineage>
</organism>
<protein>
    <submittedName>
        <fullName evidence="1">Haloacid dehalogenase</fullName>
    </submittedName>
</protein>
<dbReference type="SUPFAM" id="SSF56784">
    <property type="entry name" value="HAD-like"/>
    <property type="match status" value="1"/>
</dbReference>
<comment type="caution">
    <text evidence="1">The sequence shown here is derived from an EMBL/GenBank/DDBJ whole genome shotgun (WGS) entry which is preliminary data.</text>
</comment>
<dbReference type="Proteomes" id="UP000631535">
    <property type="component" value="Unassembled WGS sequence"/>
</dbReference>
<dbReference type="NCBIfam" id="TIGR01509">
    <property type="entry name" value="HAD-SF-IA-v3"/>
    <property type="match status" value="1"/>
</dbReference>
<dbReference type="PANTHER" id="PTHR43611:SF3">
    <property type="entry name" value="FLAVIN MONONUCLEOTIDE HYDROLASE 1, CHLOROPLATIC"/>
    <property type="match status" value="1"/>
</dbReference>
<proteinExistence type="predicted"/>
<dbReference type="Pfam" id="PF00702">
    <property type="entry name" value="Hydrolase"/>
    <property type="match status" value="1"/>
</dbReference>
<sequence length="216" mass="23493">MTEAFTRQPCDAVLCDLDGVIRFFDHAEVIRLERDAGLTAGSTAAAAFGPENGTALVLGQITKKQWADSIARALAERIPKADARGLADAFTQTPVWVDPIAVALLREAREHCTVVLVTNATTWLDDDLAQLGIADLADDVVNSARVGSAKPDARIYEIAAERARATPDRCLFVDDRQANVETAVRLGMAGVLYRDSEDLRESLRRFCPTANRHSTD</sequence>
<gene>
    <name evidence="1" type="ORF">GCM10012287_30280</name>
</gene>
<dbReference type="PANTHER" id="PTHR43611">
    <property type="entry name" value="ALPHA-D-GLUCOSE 1-PHOSPHATE PHOSPHATASE"/>
    <property type="match status" value="1"/>
</dbReference>
<dbReference type="SFLD" id="SFLDS00003">
    <property type="entry name" value="Haloacid_Dehalogenase"/>
    <property type="match status" value="1"/>
</dbReference>
<accession>A0ABQ2MI40</accession>
<dbReference type="EMBL" id="BMMP01000009">
    <property type="protein sequence ID" value="GGO50475.1"/>
    <property type="molecule type" value="Genomic_DNA"/>
</dbReference>
<dbReference type="SFLD" id="SFLDG01129">
    <property type="entry name" value="C1.5:_HAD__Beta-PGM__Phosphata"/>
    <property type="match status" value="1"/>
</dbReference>
<dbReference type="PRINTS" id="PR00413">
    <property type="entry name" value="HADHALOGNASE"/>
</dbReference>
<dbReference type="InterPro" id="IPR006439">
    <property type="entry name" value="HAD-SF_hydro_IA"/>
</dbReference>